<organism evidence="2 3">
    <name type="scientific">Victivallis vadensis</name>
    <dbReference type="NCBI Taxonomy" id="172901"/>
    <lineage>
        <taxon>Bacteria</taxon>
        <taxon>Pseudomonadati</taxon>
        <taxon>Lentisphaerota</taxon>
        <taxon>Lentisphaeria</taxon>
        <taxon>Victivallales</taxon>
        <taxon>Victivallaceae</taxon>
        <taxon>Victivallis</taxon>
    </lineage>
</organism>
<name>A0A848ARZ5_9BACT</name>
<proteinExistence type="predicted"/>
<dbReference type="PANTHER" id="PTHR30093:SF2">
    <property type="entry name" value="TYPE II SECRETION SYSTEM PROTEIN H"/>
    <property type="match status" value="1"/>
</dbReference>
<comment type="caution">
    <text evidence="2">The sequence shown here is derived from an EMBL/GenBank/DDBJ whole genome shotgun (WGS) entry which is preliminary data.</text>
</comment>
<evidence type="ECO:0000313" key="2">
    <source>
        <dbReference type="EMBL" id="NMD85771.1"/>
    </source>
</evidence>
<dbReference type="EMBL" id="JABAEW010000005">
    <property type="protein sequence ID" value="NMD85771.1"/>
    <property type="molecule type" value="Genomic_DNA"/>
</dbReference>
<keyword evidence="1" id="KW-1133">Transmembrane helix</keyword>
<dbReference type="InterPro" id="IPR012902">
    <property type="entry name" value="N_methyl_site"/>
</dbReference>
<reference evidence="2 3" key="1">
    <citation type="submission" date="2020-04" db="EMBL/GenBank/DDBJ databases">
        <authorList>
            <person name="Hitch T.C.A."/>
            <person name="Wylensek D."/>
            <person name="Clavel T."/>
        </authorList>
    </citation>
    <scope>NUCLEOTIDE SEQUENCE [LARGE SCALE GENOMIC DNA]</scope>
    <source>
        <strain evidence="2 3">COR2-253-APC-1A</strain>
    </source>
</reference>
<keyword evidence="1" id="KW-0812">Transmembrane</keyword>
<feature type="transmembrane region" description="Helical" evidence="1">
    <location>
        <begin position="29"/>
        <end position="47"/>
    </location>
</feature>
<gene>
    <name evidence="2" type="ORF">HF882_04150</name>
</gene>
<dbReference type="PANTHER" id="PTHR30093">
    <property type="entry name" value="GENERAL SECRETION PATHWAY PROTEIN G"/>
    <property type="match status" value="1"/>
</dbReference>
<evidence type="ECO:0000256" key="1">
    <source>
        <dbReference type="SAM" id="Phobius"/>
    </source>
</evidence>
<keyword evidence="1" id="KW-0472">Membrane</keyword>
<dbReference type="AlphaFoldDB" id="A0A848ARZ5"/>
<dbReference type="NCBIfam" id="TIGR02532">
    <property type="entry name" value="IV_pilin_GFxxxE"/>
    <property type="match status" value="1"/>
</dbReference>
<dbReference type="Gene3D" id="3.30.700.10">
    <property type="entry name" value="Glycoprotein, Type 4 Pilin"/>
    <property type="match status" value="1"/>
</dbReference>
<dbReference type="RefSeq" id="WP_168961713.1">
    <property type="nucleotide sequence ID" value="NZ_DBFOHU010000015.1"/>
</dbReference>
<evidence type="ECO:0000313" key="3">
    <source>
        <dbReference type="Proteomes" id="UP000576225"/>
    </source>
</evidence>
<dbReference type="Proteomes" id="UP000576225">
    <property type="component" value="Unassembled WGS sequence"/>
</dbReference>
<protein>
    <submittedName>
        <fullName evidence="2">Prepilin-type N-terminal cleavage/methylation domain-containing protein</fullName>
    </submittedName>
</protein>
<accession>A0A848ARZ5</accession>
<sequence>MKYHRNTISTVASAALRSGAKSPFTLIELLVVIAVIAILASMLLPALNKARAAAERISCVNNLKQGGYAEVSYQQDNGEYLVPTRIKISSYDKFWFNFMAPYAPELFRRSTRGQEEKSWSEASPMCPGAAREDGSVPDVQGEVFRMWSDAGNPRQLFGGYTRWQYTGGYVTGVNADGSLKVGTCDNTYSGYRAAPLKSGRVRNPSHKVSLCDGRYTILNWESANWKSNSIAWIRHFSTAMRINSSFLDGSVGVISFNGWKQKMPGSDYTTSQYYLYPDK</sequence>
<dbReference type="SUPFAM" id="SSF54523">
    <property type="entry name" value="Pili subunits"/>
    <property type="match status" value="1"/>
</dbReference>
<dbReference type="InterPro" id="IPR045584">
    <property type="entry name" value="Pilin-like"/>
</dbReference>